<dbReference type="GeneID" id="14888153"/>
<keyword evidence="3" id="KW-1185">Reference proteome</keyword>
<organism evidence="2 3">
    <name type="scientific">Entamoeba invadens IP1</name>
    <dbReference type="NCBI Taxonomy" id="370355"/>
    <lineage>
        <taxon>Eukaryota</taxon>
        <taxon>Amoebozoa</taxon>
        <taxon>Evosea</taxon>
        <taxon>Archamoebae</taxon>
        <taxon>Mastigamoebida</taxon>
        <taxon>Entamoebidae</taxon>
        <taxon>Entamoeba</taxon>
    </lineage>
</organism>
<reference evidence="2 3" key="1">
    <citation type="submission" date="2012-10" db="EMBL/GenBank/DDBJ databases">
        <authorList>
            <person name="Zafar N."/>
            <person name="Inman J."/>
            <person name="Hall N."/>
            <person name="Lorenzi H."/>
            <person name="Caler E."/>
        </authorList>
    </citation>
    <scope>NUCLEOTIDE SEQUENCE [LARGE SCALE GENOMIC DNA]</scope>
    <source>
        <strain evidence="2 3">IP1</strain>
    </source>
</reference>
<sequence length="140" mass="15541">MEWFAEFQNEFKQFSKSVYVIPSTIDTAFEKAQRNFSRYEKIYECLSIIFLMSVGVYYGGVALVLLSLLPTILIGLVEFNAPLRNAYGTNPKWCLAYGAVLPTVVVSLLYGAENVFQMASVANASTVVICVHAALSSNYN</sequence>
<dbReference type="VEuPathDB" id="AmoebaDB:EIN_485100"/>
<evidence type="ECO:0008006" key="4">
    <source>
        <dbReference type="Google" id="ProtNLM"/>
    </source>
</evidence>
<keyword evidence="1" id="KW-0812">Transmembrane</keyword>
<keyword evidence="1" id="KW-1133">Transmembrane helix</keyword>
<dbReference type="AlphaFoldDB" id="A0A0A1UAD4"/>
<feature type="transmembrane region" description="Helical" evidence="1">
    <location>
        <begin position="93"/>
        <end position="110"/>
    </location>
</feature>
<evidence type="ECO:0000256" key="1">
    <source>
        <dbReference type="SAM" id="Phobius"/>
    </source>
</evidence>
<accession>A0A0A1UAD4</accession>
<gene>
    <name evidence="2" type="ORF">EIN_485100</name>
</gene>
<feature type="transmembrane region" description="Helical" evidence="1">
    <location>
        <begin position="56"/>
        <end position="81"/>
    </location>
</feature>
<protein>
    <recommendedName>
        <fullName evidence="4">PRA1 family protein</fullName>
    </recommendedName>
</protein>
<proteinExistence type="predicted"/>
<evidence type="ECO:0000313" key="3">
    <source>
        <dbReference type="Proteomes" id="UP000014680"/>
    </source>
</evidence>
<keyword evidence="1" id="KW-0472">Membrane</keyword>
<evidence type="ECO:0000313" key="2">
    <source>
        <dbReference type="EMBL" id="ELP89148.1"/>
    </source>
</evidence>
<dbReference type="RefSeq" id="XP_004255919.1">
    <property type="nucleotide sequence ID" value="XM_004255871.1"/>
</dbReference>
<dbReference type="EMBL" id="KB206670">
    <property type="protein sequence ID" value="ELP89148.1"/>
    <property type="molecule type" value="Genomic_DNA"/>
</dbReference>
<dbReference type="Proteomes" id="UP000014680">
    <property type="component" value="Unassembled WGS sequence"/>
</dbReference>
<dbReference type="KEGG" id="eiv:EIN_485100"/>
<name>A0A0A1UAD4_ENTIV</name>